<name>A0A0F9B0Z3_9ZZZZ</name>
<feature type="transmembrane region" description="Helical" evidence="1">
    <location>
        <begin position="81"/>
        <end position="100"/>
    </location>
</feature>
<feature type="transmembrane region" description="Helical" evidence="1">
    <location>
        <begin position="12"/>
        <end position="33"/>
    </location>
</feature>
<organism evidence="2">
    <name type="scientific">marine sediment metagenome</name>
    <dbReference type="NCBI Taxonomy" id="412755"/>
    <lineage>
        <taxon>unclassified sequences</taxon>
        <taxon>metagenomes</taxon>
        <taxon>ecological metagenomes</taxon>
    </lineage>
</organism>
<evidence type="ECO:0008006" key="3">
    <source>
        <dbReference type="Google" id="ProtNLM"/>
    </source>
</evidence>
<accession>A0A0F9B0Z3</accession>
<keyword evidence="1" id="KW-0472">Membrane</keyword>
<protein>
    <recommendedName>
        <fullName evidence="3">DUF4345 domain-containing protein</fullName>
    </recommendedName>
</protein>
<feature type="transmembrane region" description="Helical" evidence="1">
    <location>
        <begin position="106"/>
        <end position="128"/>
    </location>
</feature>
<evidence type="ECO:0000256" key="1">
    <source>
        <dbReference type="SAM" id="Phobius"/>
    </source>
</evidence>
<keyword evidence="1" id="KW-1133">Transmembrane helix</keyword>
<sequence>MARYERLLKWLLRATGVACCLALPAVVMPRSWMDIGHQWLGMGPLPEGAIVEYLARSLSALYAFFGGLCLLVSFDIHRHSVTITFIGITHLVFAGVLLGIDLTAGLPWYWTAPEVSSAVLFGLAVLALQYKTTPRP</sequence>
<proteinExistence type="predicted"/>
<dbReference type="EMBL" id="LAZR01040121">
    <property type="protein sequence ID" value="KKL15280.1"/>
    <property type="molecule type" value="Genomic_DNA"/>
</dbReference>
<reference evidence="2" key="1">
    <citation type="journal article" date="2015" name="Nature">
        <title>Complex archaea that bridge the gap between prokaryotes and eukaryotes.</title>
        <authorList>
            <person name="Spang A."/>
            <person name="Saw J.H."/>
            <person name="Jorgensen S.L."/>
            <person name="Zaremba-Niedzwiedzka K."/>
            <person name="Martijn J."/>
            <person name="Lind A.E."/>
            <person name="van Eijk R."/>
            <person name="Schleper C."/>
            <person name="Guy L."/>
            <person name="Ettema T.J."/>
        </authorList>
    </citation>
    <scope>NUCLEOTIDE SEQUENCE</scope>
</reference>
<feature type="transmembrane region" description="Helical" evidence="1">
    <location>
        <begin position="53"/>
        <end position="74"/>
    </location>
</feature>
<comment type="caution">
    <text evidence="2">The sequence shown here is derived from an EMBL/GenBank/DDBJ whole genome shotgun (WGS) entry which is preliminary data.</text>
</comment>
<evidence type="ECO:0000313" key="2">
    <source>
        <dbReference type="EMBL" id="KKL15280.1"/>
    </source>
</evidence>
<keyword evidence="1" id="KW-0812">Transmembrane</keyword>
<gene>
    <name evidence="2" type="ORF">LCGC14_2507180</name>
</gene>
<dbReference type="AlphaFoldDB" id="A0A0F9B0Z3"/>